<dbReference type="Proteomes" id="UP000613226">
    <property type="component" value="Segment"/>
</dbReference>
<organism evidence="3">
    <name type="scientific">Molluscum contagiosum virus</name>
    <dbReference type="NCBI Taxonomy" id="10279"/>
    <lineage>
        <taxon>Viruses</taxon>
        <taxon>Varidnaviria</taxon>
        <taxon>Bamfordvirae</taxon>
        <taxon>Nucleocytoviricota</taxon>
        <taxon>Pokkesviricetes</taxon>
        <taxon>Chitovirales</taxon>
        <taxon>Poxviridae</taxon>
        <taxon>Chordopoxvirinae</taxon>
        <taxon>Molluscipoxvirus</taxon>
        <taxon>Molluscipoxvirus molluscum</taxon>
    </lineage>
</organism>
<sequence length="445" mass="49447">MRTALLCALAALCCLSTEQRKRDGVGVSQVRVHSWNESVHAVNVGEDVTLCAHQHTSESVQQADYIALYYVFRPENTVEEYLRSLRPFTHGSSHLSLDPGPWLIDDDDIWRQSVQRANRSHTRLDLQDLILVQYMMGPEMITIPNHDSGHPGLTHRMNSAELGCVVLTRVTTDDVGYYVFVVKPHNETAVATILRLDVLVKRPRVTVSASVFSATEDTCVVVLTCKVSGLTSAGRIYFGDKHDGITATISAHHYYNTNIRFLHSMGSTRHHASSLGLSLVAYLSRIDAEDYHEDYLTYECHFETGPFSVNASVEIKQPCLDYWYMFGGEPTTRATTTTTTPVSTPTLAPTPTPPPTPAPPPPPSGPTHWGIVLFVLMLIFVIAFLAAAHVLGWLAKAVDCMCWFCECLYSLVRRLVNNVRNFFAGTHKEPGAEALVDDDDEIEDV</sequence>
<protein>
    <submittedName>
        <fullName evidence="3">MC003L</fullName>
    </submittedName>
</protein>
<feature type="transmembrane region" description="Helical" evidence="2">
    <location>
        <begin position="369"/>
        <end position="394"/>
    </location>
</feature>
<evidence type="ECO:0000256" key="2">
    <source>
        <dbReference type="SAM" id="Phobius"/>
    </source>
</evidence>
<reference evidence="4" key="2">
    <citation type="submission" date="2020-01" db="EMBL/GenBank/DDBJ databases">
        <title>Global genomic diversity of Molluscum contagiosum virus.</title>
        <authorList>
            <person name="Zorec T.M."/>
            <person name="Skubic L."/>
            <person name="Hosnjak L."/>
            <person name="Trcko K."/>
            <person name="Poljak M."/>
        </authorList>
    </citation>
    <scope>NUCLEOTIDE SEQUENCE</scope>
    <source>
        <strain evidence="4">MCV1_P02S01A</strain>
        <strain evidence="5">MCV1_P02S01B</strain>
        <strain evidence="6">MCV1_P02S02A</strain>
    </source>
</reference>
<dbReference type="Proteomes" id="UP000317426">
    <property type="component" value="Segment"/>
</dbReference>
<keyword evidence="2" id="KW-1133">Transmembrane helix</keyword>
<keyword evidence="2" id="KW-0812">Transmembrane</keyword>
<evidence type="ECO:0000313" key="6">
    <source>
        <dbReference type="EMBL" id="QHW17095.1"/>
    </source>
</evidence>
<gene>
    <name evidence="3" type="primary">MC003L</name>
    <name evidence="3" type="ORF">MOCVgp003</name>
</gene>
<feature type="region of interest" description="Disordered" evidence="1">
    <location>
        <begin position="333"/>
        <end position="363"/>
    </location>
</feature>
<dbReference type="EMBL" id="MN931744">
    <property type="protein sequence ID" value="QHW17095.1"/>
    <property type="molecule type" value="Genomic_DNA"/>
</dbReference>
<feature type="compositionally biased region" description="Pro residues" evidence="1">
    <location>
        <begin position="348"/>
        <end position="363"/>
    </location>
</feature>
<dbReference type="Proteomes" id="UP000602142">
    <property type="component" value="Segment"/>
</dbReference>
<evidence type="ECO:0000313" key="5">
    <source>
        <dbReference type="EMBL" id="QHW16913.1"/>
    </source>
</evidence>
<dbReference type="EMBL" id="MN931743">
    <property type="protein sequence ID" value="QHW16913.1"/>
    <property type="molecule type" value="Genomic_DNA"/>
</dbReference>
<evidence type="ECO:0000313" key="4">
    <source>
        <dbReference type="EMBL" id="QHW16731.1"/>
    </source>
</evidence>
<evidence type="ECO:0000256" key="1">
    <source>
        <dbReference type="SAM" id="MobiDB-lite"/>
    </source>
</evidence>
<feature type="compositionally biased region" description="Low complexity" evidence="1">
    <location>
        <begin position="333"/>
        <end position="347"/>
    </location>
</feature>
<proteinExistence type="predicted"/>
<reference evidence="3" key="1">
    <citation type="submission" date="2018-07" db="EMBL/GenBank/DDBJ databases">
        <title>Illumina sequencing of clinical samples for virus detection in a public health laboratory: a feasibility study.</title>
        <authorList>
            <person name="Huang B."/>
            <person name="Jennison A."/>
            <person name="Whiley D."/>
            <person name="McMahon J."/>
            <person name="Hewitson G."/>
            <person name="Graham R."/>
            <person name="De Jong A."/>
            <person name="Warrilow D."/>
        </authorList>
    </citation>
    <scope>NUCLEOTIDE SEQUENCE [LARGE SCALE GENOMIC DNA]</scope>
    <source>
        <strain evidence="3">Sercmolcont1</strain>
    </source>
</reference>
<name>A0A3T0D018_9POXV</name>
<accession>A0A3T0D018</accession>
<dbReference type="Proteomes" id="UP000610093">
    <property type="component" value="Segment"/>
</dbReference>
<dbReference type="EMBL" id="MN931742">
    <property type="protein sequence ID" value="QHW16731.1"/>
    <property type="molecule type" value="Genomic_DNA"/>
</dbReference>
<keyword evidence="2" id="KW-0472">Membrane</keyword>
<evidence type="ECO:0000313" key="3">
    <source>
        <dbReference type="EMBL" id="AZT86234.1"/>
    </source>
</evidence>
<dbReference type="EMBL" id="MH646551">
    <property type="protein sequence ID" value="AZT86234.1"/>
    <property type="molecule type" value="Genomic_DNA"/>
</dbReference>